<keyword evidence="1" id="KW-0547">Nucleotide-binding</keyword>
<dbReference type="InterPro" id="IPR027417">
    <property type="entry name" value="P-loop_NTPase"/>
</dbReference>
<keyword evidence="2" id="KW-0067">ATP-binding</keyword>
<dbReference type="GO" id="GO:0003676">
    <property type="term" value="F:nucleic acid binding"/>
    <property type="evidence" value="ECO:0007669"/>
    <property type="project" value="InterPro"/>
</dbReference>
<accession>A0AA44ICM4</accession>
<feature type="domain" description="Helicase C-terminal" evidence="4">
    <location>
        <begin position="538"/>
        <end position="707"/>
    </location>
</feature>
<sequence>MPDGRPHHPEEEGFVNQSTVGRKFANELLNQLEDLEMPLLMWGVTEGALSEDDVLNCIEQFLDECDNPPALSAVEILREMQGRALLFKVPWPSDGSIRYRTRFAEALRLTAGLRQLFRPRGDWADDTPNGWWRQGKRLVADYRLHVRYRRYPDRDIPGSQALKELRTLPGWGDLQDRVAQDQLGGKNLARFQLEATQAVFSSLQGQNRSKGIIVSAGTGSGKTLSFYLPAFAAIAEHATNRVQNRIHTLALYPRTELLRDQLRDAIVNARSVQSALVSQGKRPLRLGALYGGTPNHADDWRLQPGRGSGRWARVGDGAVCPFLPCPSPECEDGELIWSDRDRAERVERLICRRCGDEIPDGQLALTRESLKKNPPHLLFTTTEMLNNCSADGYLDILLGWRGGSVPSLMLLDEVHTYSGVHGAQVAYLLRRWRDAVGKPVTFVGLSATLRDANQFFAQLVGLRESDVDPIAPDDATMVREGREYALALRGDPVSGASLLSTSIQTAMLWGRVLDNGDDAFLYGSTGFLFTDALDVTNRFYKYLRDAEGDQDYRGRTSRRGDVLAGLRSRARPEPGPRYLEGQNWELVERVGHELDPDLRMHPLIIGRTSSQDAGVNRNANLTIATASLEVGFNDPRVGLVLQHKAPRNAASFIQRRGRAGRERGTRPLTIVTLSDYGRDRLAYQGYETLFAPEVAATTLPLKNRYVLKIQGAQALLDWAGRRMRVQVGRGDVRKLLTTPDDPRILSEYENERLGLIKILHQLLTEERVQDEFARHLVKALKISVDEAQAVLWEQPRSLLMAVVPTALRRLRSRWEPLVNDPGMGKKAMLPEFITRTLFEPLNLPEVDLELPFDNGDGSIEHMPIGKALTEAVPGRVSRRFGYLDDTHRTWLPIPDEDGHVLNLREIVTEGRLEGTWQPHGHDGANFEVVRPLSLALSQPDPDIVDQSHGQPQWGTQIVVEDDAPLSEGTVSKPSPWQRRIDTVSFATHAAGNPVQVRRMTFGAECNVRRERQNSQARTVRYELRGRPAALGFALGVDAIRFELKPLNLDDPAVREYLTTPQWRSLAFLHTVQDDPALAEISDSFQRERLAQIYLTAFALAGLDGNRTNADVRALLKNGSWTHDLSKIFQVLYRDSDVTEQEVDGDRLVSELIKLVANSTVITALDRAAELLVAEDISAETSPLARRTYRDTMAAAILAAAQRACPNAQDGDLIVDTLPGEGGDSLTEVWLSETSVGGLGIVEQLVDFYSKDPRQFWGLVTSSLAPSEYEYVDATLTRFLRHVIDEPSGTAAQAMATLRAGSSAKEAEDALDVLREAWARLDGPPRHAAVAALSTRLLRPGSGPDTDVTALVLVDAWTELEQRLRVEVDARVIAYAVGSGKLQLEGARSLTADQVFSLLWPRGHQARTQDLKHYQPYADDPVLERLLVQAAHDDRVPVIDVTKPTWGNAYRQQLTATSAVELVCPAGDATLMAQALKQVPITPIDRDVLRVYGEICGVVRHQNEIRVRVELREAAQ</sequence>
<organism evidence="5 6">
    <name type="scientific">Streptomyces somaliensis (strain ATCC 33201 / DSM 40738 / JCM 12659 / KCTC 9044 / NCTC 11332 / NRRL B-12077 / IP 733)</name>
    <dbReference type="NCBI Taxonomy" id="1134445"/>
    <lineage>
        <taxon>Bacteria</taxon>
        <taxon>Bacillati</taxon>
        <taxon>Actinomycetota</taxon>
        <taxon>Actinomycetes</taxon>
        <taxon>Kitasatosporales</taxon>
        <taxon>Streptomycetaceae</taxon>
        <taxon>Streptomyces</taxon>
    </lineage>
</organism>
<dbReference type="InterPro" id="IPR001650">
    <property type="entry name" value="Helicase_C-like"/>
</dbReference>
<dbReference type="SMART" id="SM00487">
    <property type="entry name" value="DEXDc"/>
    <property type="match status" value="1"/>
</dbReference>
<gene>
    <name evidence="5" type="ORF">HGA06_05070</name>
</gene>
<dbReference type="InterPro" id="IPR014001">
    <property type="entry name" value="Helicase_ATP-bd"/>
</dbReference>
<dbReference type="GO" id="GO:0043138">
    <property type="term" value="F:3'-5' DNA helicase activity"/>
    <property type="evidence" value="ECO:0007669"/>
    <property type="project" value="TreeGrafter"/>
</dbReference>
<name>A0AA44ICM4_STRE0</name>
<dbReference type="SUPFAM" id="SSF52540">
    <property type="entry name" value="P-loop containing nucleoside triphosphate hydrolases"/>
    <property type="match status" value="1"/>
</dbReference>
<dbReference type="PROSITE" id="PS51192">
    <property type="entry name" value="HELICASE_ATP_BIND_1"/>
    <property type="match status" value="1"/>
</dbReference>
<dbReference type="GO" id="GO:0006289">
    <property type="term" value="P:nucleotide-excision repair"/>
    <property type="evidence" value="ECO:0007669"/>
    <property type="project" value="TreeGrafter"/>
</dbReference>
<dbReference type="Pfam" id="PF00271">
    <property type="entry name" value="Helicase_C"/>
    <property type="match status" value="1"/>
</dbReference>
<feature type="domain" description="Helicase ATP-binding" evidence="3">
    <location>
        <begin position="203"/>
        <end position="467"/>
    </location>
</feature>
<dbReference type="PANTHER" id="PTHR47957">
    <property type="entry name" value="ATP-DEPENDENT HELICASE HRQ1"/>
    <property type="match status" value="1"/>
</dbReference>
<keyword evidence="6" id="KW-1185">Reference proteome</keyword>
<comment type="caution">
    <text evidence="5">The sequence shown here is derived from an EMBL/GenBank/DDBJ whole genome shotgun (WGS) entry which is preliminary data.</text>
</comment>
<evidence type="ECO:0000256" key="2">
    <source>
        <dbReference type="ARBA" id="ARBA00022840"/>
    </source>
</evidence>
<dbReference type="PANTHER" id="PTHR47957:SF3">
    <property type="entry name" value="ATP-DEPENDENT HELICASE HRQ1"/>
    <property type="match status" value="1"/>
</dbReference>
<dbReference type="PROSITE" id="PS51194">
    <property type="entry name" value="HELICASE_CTER"/>
    <property type="match status" value="1"/>
</dbReference>
<evidence type="ECO:0000259" key="3">
    <source>
        <dbReference type="PROSITE" id="PS51192"/>
    </source>
</evidence>
<protein>
    <submittedName>
        <fullName evidence="5">DEAD/DEAH box helicase</fullName>
    </submittedName>
</protein>
<evidence type="ECO:0000313" key="5">
    <source>
        <dbReference type="EMBL" id="NKY13567.1"/>
    </source>
</evidence>
<proteinExistence type="predicted"/>
<dbReference type="NCBIfam" id="NF041067">
    <property type="entry name" value="DpdJ"/>
    <property type="match status" value="1"/>
</dbReference>
<dbReference type="Pfam" id="PF00270">
    <property type="entry name" value="DEAD"/>
    <property type="match status" value="1"/>
</dbReference>
<evidence type="ECO:0000256" key="1">
    <source>
        <dbReference type="ARBA" id="ARBA00022741"/>
    </source>
</evidence>
<dbReference type="GO" id="GO:0036297">
    <property type="term" value="P:interstrand cross-link repair"/>
    <property type="evidence" value="ECO:0007669"/>
    <property type="project" value="TreeGrafter"/>
</dbReference>
<dbReference type="Proteomes" id="UP000570003">
    <property type="component" value="Unassembled WGS sequence"/>
</dbReference>
<reference evidence="5 6" key="1">
    <citation type="submission" date="2020-04" db="EMBL/GenBank/DDBJ databases">
        <title>MicrobeNet Type strains.</title>
        <authorList>
            <person name="Nicholson A.C."/>
        </authorList>
    </citation>
    <scope>NUCLEOTIDE SEQUENCE [LARGE SCALE GENOMIC DNA]</scope>
    <source>
        <strain evidence="5 6">DSM 40738</strain>
    </source>
</reference>
<dbReference type="GO" id="GO:0005524">
    <property type="term" value="F:ATP binding"/>
    <property type="evidence" value="ECO:0007669"/>
    <property type="project" value="UniProtKB-KW"/>
</dbReference>
<evidence type="ECO:0000259" key="4">
    <source>
        <dbReference type="PROSITE" id="PS51194"/>
    </source>
</evidence>
<keyword evidence="5" id="KW-0378">Hydrolase</keyword>
<evidence type="ECO:0000313" key="6">
    <source>
        <dbReference type="Proteomes" id="UP000570003"/>
    </source>
</evidence>
<dbReference type="Gene3D" id="3.40.50.300">
    <property type="entry name" value="P-loop containing nucleotide triphosphate hydrolases"/>
    <property type="match status" value="2"/>
</dbReference>
<dbReference type="EMBL" id="JAAXOU010000029">
    <property type="protein sequence ID" value="NKY13567.1"/>
    <property type="molecule type" value="Genomic_DNA"/>
</dbReference>
<keyword evidence="5" id="KW-0347">Helicase</keyword>
<dbReference type="InterPro" id="IPR011545">
    <property type="entry name" value="DEAD/DEAH_box_helicase_dom"/>
</dbReference>